<dbReference type="AlphaFoldDB" id="A0A8S1KJF3"/>
<keyword evidence="3" id="KW-1185">Reference proteome</keyword>
<organism evidence="2 3">
    <name type="scientific">Paramecium primaurelia</name>
    <dbReference type="NCBI Taxonomy" id="5886"/>
    <lineage>
        <taxon>Eukaryota</taxon>
        <taxon>Sar</taxon>
        <taxon>Alveolata</taxon>
        <taxon>Ciliophora</taxon>
        <taxon>Intramacronucleata</taxon>
        <taxon>Oligohymenophorea</taxon>
        <taxon>Peniculida</taxon>
        <taxon>Parameciidae</taxon>
        <taxon>Paramecium</taxon>
    </lineage>
</organism>
<dbReference type="EMBL" id="CAJJDM010000021">
    <property type="protein sequence ID" value="CAD8055620.1"/>
    <property type="molecule type" value="Genomic_DNA"/>
</dbReference>
<comment type="caution">
    <text evidence="2">The sequence shown here is derived from an EMBL/GenBank/DDBJ whole genome shotgun (WGS) entry which is preliminary data.</text>
</comment>
<feature type="transmembrane region" description="Helical" evidence="1">
    <location>
        <begin position="712"/>
        <end position="731"/>
    </location>
</feature>
<keyword evidence="1" id="KW-1133">Transmembrane helix</keyword>
<reference evidence="2" key="1">
    <citation type="submission" date="2021-01" db="EMBL/GenBank/DDBJ databases">
        <authorList>
            <consortium name="Genoscope - CEA"/>
            <person name="William W."/>
        </authorList>
    </citation>
    <scope>NUCLEOTIDE SEQUENCE</scope>
</reference>
<evidence type="ECO:0000256" key="1">
    <source>
        <dbReference type="SAM" id="Phobius"/>
    </source>
</evidence>
<evidence type="ECO:0008006" key="4">
    <source>
        <dbReference type="Google" id="ProtNLM"/>
    </source>
</evidence>
<sequence length="732" mass="87619">MNKFEDELKYAQKATSNEFLSWLQNVSYELIKQKEYSYGQEFFRSQQNLYELIFKQNGILNNSFRTTQQRYGSIEDSFFFIKLLNILSPEEMSFYSALPSEYPYHPVSLDILPAHLQLYFKDPSLANMNQQFQAFQDIFQENILVEKNQLKFCVSAKMMFWIYLLNGAINFKDSALYVTDNSQKLLDCALNKCKRKFNTKDPLLKQLTLNPYIVLVRRILEYMYTKIKENNQILSRQNKQLTIFTFQQMIILLQEYSLYEHLYVSKLFELNLTIDQQKLLYKIKPSSIVLDTQMMLVYLTIYFNSLYGTDLETIYQQFKPFLKNSDIFNKNSQFIYQNRSFFFECGRQKQQITYQQGLFKFFENSFEVYSNERQCNQITLYSHIAAYVIFLKWQFINKEQSIYNQALIFDQALQSCIASQNQIMIKLQKKRENSYKGNNPLTKFIVNELYPLYQVCKNKFGDCPQAILFKDFKPHMIEQRFSQFQFKLDSHIRELDPQRNLMKNSIRLYYPFYTKQLITLFKCLNNLNYINDSEYQGFIHLFNFLYSNDQNSFFCDSLKFLNQKPYQIPAYSEVKNFCELYVKNSNEEEFLIKQNENIQSYVYSAIQLLMSYQQRLGLKNDRIVEQLASQFNIQTIKINVNPIKNVSPYKSLGRLSKSRIVINEWKAPLRDFEIYVFFIIMWYISLGLDKLKGIPQNEFPQTQWPRRFASPINLFIVSIIIYGLLKIIFMFI</sequence>
<dbReference type="OMA" id="QAFQDIF"/>
<proteinExistence type="predicted"/>
<feature type="transmembrane region" description="Helical" evidence="1">
    <location>
        <begin position="672"/>
        <end position="691"/>
    </location>
</feature>
<name>A0A8S1KJF3_PARPR</name>
<protein>
    <recommendedName>
        <fullName evidence="4">Transmembrane protein</fullName>
    </recommendedName>
</protein>
<evidence type="ECO:0000313" key="2">
    <source>
        <dbReference type="EMBL" id="CAD8055620.1"/>
    </source>
</evidence>
<dbReference type="Proteomes" id="UP000688137">
    <property type="component" value="Unassembled WGS sequence"/>
</dbReference>
<gene>
    <name evidence="2" type="ORF">PPRIM_AZ9-3.1.T0230272</name>
</gene>
<evidence type="ECO:0000313" key="3">
    <source>
        <dbReference type="Proteomes" id="UP000688137"/>
    </source>
</evidence>
<keyword evidence="1" id="KW-0472">Membrane</keyword>
<keyword evidence="1" id="KW-0812">Transmembrane</keyword>
<accession>A0A8S1KJF3</accession>